<dbReference type="Proteomes" id="UP000005239">
    <property type="component" value="Unassembled WGS sequence"/>
</dbReference>
<reference evidence="2" key="1">
    <citation type="journal article" date="2008" name="Nat. Genet.">
        <title>The Pristionchus pacificus genome provides a unique perspective on nematode lifestyle and parasitism.</title>
        <authorList>
            <person name="Dieterich C."/>
            <person name="Clifton S.W."/>
            <person name="Schuster L.N."/>
            <person name="Chinwalla A."/>
            <person name="Delehaunty K."/>
            <person name="Dinkelacker I."/>
            <person name="Fulton L."/>
            <person name="Fulton R."/>
            <person name="Godfrey J."/>
            <person name="Minx P."/>
            <person name="Mitreva M."/>
            <person name="Roeseler W."/>
            <person name="Tian H."/>
            <person name="Witte H."/>
            <person name="Yang S.P."/>
            <person name="Wilson R.K."/>
            <person name="Sommer R.J."/>
        </authorList>
    </citation>
    <scope>NUCLEOTIDE SEQUENCE [LARGE SCALE GENOMIC DNA]</scope>
    <source>
        <strain evidence="2">PS312</strain>
    </source>
</reference>
<reference evidence="1" key="2">
    <citation type="submission" date="2022-06" db="UniProtKB">
        <authorList>
            <consortium name="EnsemblMetazoa"/>
        </authorList>
    </citation>
    <scope>IDENTIFICATION</scope>
    <source>
        <strain evidence="1">PS312</strain>
    </source>
</reference>
<gene>
    <name evidence="1" type="primary">WBGene00110435</name>
</gene>
<dbReference type="AlphaFoldDB" id="A0A2A6D366"/>
<sequence>MILLDVARSNHKEDIALSVGAHQAAVVVVVAVVVVAVVVAVTVVVPVIVVVEPDCSDGRHVPQQYCNFRSLMTFGNRIF</sequence>
<accession>A0A2A6D366</accession>
<evidence type="ECO:0000313" key="2">
    <source>
        <dbReference type="Proteomes" id="UP000005239"/>
    </source>
</evidence>
<proteinExistence type="predicted"/>
<protein>
    <submittedName>
        <fullName evidence="1">Uncharacterized protein</fullName>
    </submittedName>
</protein>
<dbReference type="EnsemblMetazoa" id="PPA20881.1">
    <property type="protein sequence ID" value="PPA20881.1"/>
    <property type="gene ID" value="WBGene00110435"/>
</dbReference>
<evidence type="ECO:0000313" key="1">
    <source>
        <dbReference type="EnsemblMetazoa" id="PPA20881.1"/>
    </source>
</evidence>
<keyword evidence="2" id="KW-1185">Reference proteome</keyword>
<name>A0A2A6D366_PRIPA</name>
<accession>A0A8R1YFW4</accession>
<organism evidence="1 2">
    <name type="scientific">Pristionchus pacificus</name>
    <name type="common">Parasitic nematode worm</name>
    <dbReference type="NCBI Taxonomy" id="54126"/>
    <lineage>
        <taxon>Eukaryota</taxon>
        <taxon>Metazoa</taxon>
        <taxon>Ecdysozoa</taxon>
        <taxon>Nematoda</taxon>
        <taxon>Chromadorea</taxon>
        <taxon>Rhabditida</taxon>
        <taxon>Rhabditina</taxon>
        <taxon>Diplogasteromorpha</taxon>
        <taxon>Diplogasteroidea</taxon>
        <taxon>Neodiplogasteridae</taxon>
        <taxon>Pristionchus</taxon>
    </lineage>
</organism>